<evidence type="ECO:0000256" key="1">
    <source>
        <dbReference type="SAM" id="Phobius"/>
    </source>
</evidence>
<proteinExistence type="predicted"/>
<feature type="transmembrane region" description="Helical" evidence="1">
    <location>
        <begin position="16"/>
        <end position="33"/>
    </location>
</feature>
<feature type="transmembrane region" description="Helical" evidence="1">
    <location>
        <begin position="45"/>
        <end position="62"/>
    </location>
</feature>
<reference evidence="2 3" key="1">
    <citation type="submission" date="2020-02" db="EMBL/GenBank/DDBJ databases">
        <authorList>
            <person name="Sun Q."/>
        </authorList>
    </citation>
    <scope>NUCLEOTIDE SEQUENCE [LARGE SCALE GENOMIC DNA]</scope>
    <source>
        <strain evidence="2 3">YIM 13062</strain>
    </source>
</reference>
<evidence type="ECO:0000313" key="2">
    <source>
        <dbReference type="EMBL" id="NKE10038.1"/>
    </source>
</evidence>
<keyword evidence="1" id="KW-1133">Transmembrane helix</keyword>
<dbReference type="AlphaFoldDB" id="A0A846TLG6"/>
<keyword evidence="3" id="KW-1185">Reference proteome</keyword>
<dbReference type="RefSeq" id="WP_157980492.1">
    <property type="nucleotide sequence ID" value="NZ_JAAVUN010000015.1"/>
</dbReference>
<protein>
    <submittedName>
        <fullName evidence="2">Uncharacterized protein</fullName>
    </submittedName>
</protein>
<evidence type="ECO:0000313" key="3">
    <source>
        <dbReference type="Proteomes" id="UP000521379"/>
    </source>
</evidence>
<organism evidence="2 3">
    <name type="scientific">Kocuria subflava</name>
    <dbReference type="NCBI Taxonomy" id="1736139"/>
    <lineage>
        <taxon>Bacteria</taxon>
        <taxon>Bacillati</taxon>
        <taxon>Actinomycetota</taxon>
        <taxon>Actinomycetes</taxon>
        <taxon>Micrococcales</taxon>
        <taxon>Micrococcaceae</taxon>
        <taxon>Kocuria</taxon>
    </lineage>
</organism>
<keyword evidence="1" id="KW-0472">Membrane</keyword>
<dbReference type="EMBL" id="JAAVUN010000015">
    <property type="protein sequence ID" value="NKE10038.1"/>
    <property type="molecule type" value="Genomic_DNA"/>
</dbReference>
<gene>
    <name evidence="2" type="ORF">GTW58_08850</name>
</gene>
<comment type="caution">
    <text evidence="2">The sequence shown here is derived from an EMBL/GenBank/DDBJ whole genome shotgun (WGS) entry which is preliminary data.</text>
</comment>
<accession>A0A846TLG6</accession>
<name>A0A846TLG6_9MICC</name>
<dbReference type="Proteomes" id="UP000521379">
    <property type="component" value="Unassembled WGS sequence"/>
</dbReference>
<sequence length="94" mass="9772">MSTPQVQPSTARTRPYGTWICMVLAVAATLYLLDWTGPAEPKPFVMLFFPAGLGIVGAVLAGRKGLTGWAVASALVGILLVPAVMFAMVIIGGP</sequence>
<keyword evidence="1" id="KW-0812">Transmembrane</keyword>
<feature type="transmembrane region" description="Helical" evidence="1">
    <location>
        <begin position="68"/>
        <end position="91"/>
    </location>
</feature>